<dbReference type="RefSeq" id="WP_124330848.1">
    <property type="nucleotide sequence ID" value="NZ_BEXT01000001.1"/>
</dbReference>
<sequence length="103" mass="11783">MSVLMEFAMFPTDRGESVSAYVSEVIRMIRDSGVRYQLTPMGTIIETDTLDAALEIVRKAHDILEKESDRIYSTVTFDIRKNAENRLEGKIRSVEEKIGEVNR</sequence>
<evidence type="ECO:0000313" key="3">
    <source>
        <dbReference type="EMBL" id="GBC63810.1"/>
    </source>
</evidence>
<protein>
    <submittedName>
        <fullName evidence="3">Thiamine-binding protein</fullName>
    </submittedName>
</protein>
<dbReference type="Pfam" id="PF01910">
    <property type="entry name" value="Thiamine_BP"/>
    <property type="match status" value="1"/>
</dbReference>
<name>A0A401G3K0_9BACT</name>
<dbReference type="Proteomes" id="UP000288096">
    <property type="component" value="Unassembled WGS sequence"/>
</dbReference>
<dbReference type="InterPro" id="IPR002767">
    <property type="entry name" value="Thiamine_BP"/>
</dbReference>
<feature type="domain" description="Thiamine-binding protein" evidence="2">
    <location>
        <begin position="5"/>
        <end position="95"/>
    </location>
</feature>
<proteinExistence type="inferred from homology"/>
<accession>A0A401G3K0</accession>
<reference evidence="4" key="2">
    <citation type="submission" date="2019-01" db="EMBL/GenBank/DDBJ databases">
        <title>Genome sequence of Desulfonema ishimotonii strain Tokyo 01.</title>
        <authorList>
            <person name="Fukui M."/>
        </authorList>
    </citation>
    <scope>NUCLEOTIDE SEQUENCE [LARGE SCALE GENOMIC DNA]</scope>
    <source>
        <strain evidence="4">Tokyo 01</strain>
    </source>
</reference>
<dbReference type="AlphaFoldDB" id="A0A401G3K0"/>
<evidence type="ECO:0000256" key="1">
    <source>
        <dbReference type="ARBA" id="ARBA00010272"/>
    </source>
</evidence>
<comment type="similarity">
    <text evidence="1">Belongs to the UPF0045 family.</text>
</comment>
<dbReference type="EMBL" id="BEXT01000001">
    <property type="protein sequence ID" value="GBC63810.1"/>
    <property type="molecule type" value="Genomic_DNA"/>
</dbReference>
<dbReference type="InterPro" id="IPR051614">
    <property type="entry name" value="UPF0045_domain"/>
</dbReference>
<dbReference type="GO" id="GO:0005829">
    <property type="term" value="C:cytosol"/>
    <property type="evidence" value="ECO:0007669"/>
    <property type="project" value="TreeGrafter"/>
</dbReference>
<organism evidence="3 4">
    <name type="scientific">Desulfonema ishimotonii</name>
    <dbReference type="NCBI Taxonomy" id="45657"/>
    <lineage>
        <taxon>Bacteria</taxon>
        <taxon>Pseudomonadati</taxon>
        <taxon>Thermodesulfobacteriota</taxon>
        <taxon>Desulfobacteria</taxon>
        <taxon>Desulfobacterales</taxon>
        <taxon>Desulfococcaceae</taxon>
        <taxon>Desulfonema</taxon>
    </lineage>
</organism>
<dbReference type="OrthoDB" id="9793516at2"/>
<dbReference type="PANTHER" id="PTHR33777:SF1">
    <property type="entry name" value="UPF0045 PROTEIN ECM15"/>
    <property type="match status" value="1"/>
</dbReference>
<evidence type="ECO:0000259" key="2">
    <source>
        <dbReference type="Pfam" id="PF01910"/>
    </source>
</evidence>
<reference evidence="4" key="1">
    <citation type="submission" date="2017-11" db="EMBL/GenBank/DDBJ databases">
        <authorList>
            <person name="Watanabe M."/>
            <person name="Kojima H."/>
        </authorList>
    </citation>
    <scope>NUCLEOTIDE SEQUENCE [LARGE SCALE GENOMIC DNA]</scope>
    <source>
        <strain evidence="4">Tokyo 01</strain>
    </source>
</reference>
<comment type="caution">
    <text evidence="3">The sequence shown here is derived from an EMBL/GenBank/DDBJ whole genome shotgun (WGS) entry which is preliminary data.</text>
</comment>
<keyword evidence="4" id="KW-1185">Reference proteome</keyword>
<dbReference type="SUPFAM" id="SSF89957">
    <property type="entry name" value="MTH1187/YkoF-like"/>
    <property type="match status" value="1"/>
</dbReference>
<gene>
    <name evidence="3" type="ORF">DENIS_4808</name>
</gene>
<dbReference type="Gene3D" id="3.30.70.930">
    <property type="match status" value="1"/>
</dbReference>
<dbReference type="PANTHER" id="PTHR33777">
    <property type="entry name" value="UPF0045 PROTEIN ECM15"/>
    <property type="match status" value="1"/>
</dbReference>
<dbReference type="InterPro" id="IPR029756">
    <property type="entry name" value="MTH1187/YkoF-like"/>
</dbReference>
<evidence type="ECO:0000313" key="4">
    <source>
        <dbReference type="Proteomes" id="UP000288096"/>
    </source>
</evidence>
<dbReference type="NCBIfam" id="TIGR00106">
    <property type="entry name" value="MTH1187 family thiamine-binding protein"/>
    <property type="match status" value="1"/>
</dbReference>